<dbReference type="GO" id="GO:0016829">
    <property type="term" value="F:lyase activity"/>
    <property type="evidence" value="ECO:0007669"/>
    <property type="project" value="InterPro"/>
</dbReference>
<sequence length="382" mass="40166">MLESILAGISGLGAGTMFLATKGLPNVVMLFIGGVLLYLAIKREIEPLLLLPIGFGCVLVNVPLSDLMEQGGMLRFFYDIGIITEIFPLLIFVGIGAMTDFGPLLENPKILLFGAAGQLGIFCTLLLALALGFSQLEAVCIGIIGACDGPTAIYVTSQYAPHLLGPVSVAAYSYMSLVPIIQPPIMKALTTEKERTTRMAINRESVSKNTRILFPIIVTIATGLIAPKGLPLMGTIMLGNLMKESGVVARLTGASENEIANIVTLFLGLAIGGTMEGHKFLRPETLMIFGLGFLAISLDTVAGVIFGKIMYGLTGGKINPLIGAAGISAYPMAARVVQAQGQRYDKKNFLLMHAMGANTGGQIGSVMAAAVMLSVLKGMGLI</sequence>
<dbReference type="HOGENOM" id="CLU_036168_0_0_7"/>
<keyword evidence="2 7" id="KW-1003">Cell membrane</keyword>
<gene>
    <name evidence="9" type="ordered locus">Desti_4219</name>
</gene>
<proteinExistence type="predicted"/>
<keyword evidence="7" id="KW-0813">Transport</keyword>
<name>I4CBB4_DESTA</name>
<dbReference type="PANTHER" id="PTHR35806">
    <property type="entry name" value="OXALOACETATE DECARBOXYLASE BETA CHAIN 2"/>
    <property type="match status" value="1"/>
</dbReference>
<dbReference type="InterPro" id="IPR005661">
    <property type="entry name" value="OadB_MmdB"/>
</dbReference>
<evidence type="ECO:0000313" key="10">
    <source>
        <dbReference type="Proteomes" id="UP000006055"/>
    </source>
</evidence>
<organism evidence="9 10">
    <name type="scientific">Desulfomonile tiedjei (strain ATCC 49306 / DSM 6799 / DCB-1)</name>
    <dbReference type="NCBI Taxonomy" id="706587"/>
    <lineage>
        <taxon>Bacteria</taxon>
        <taxon>Pseudomonadati</taxon>
        <taxon>Thermodesulfobacteriota</taxon>
        <taxon>Desulfomonilia</taxon>
        <taxon>Desulfomonilales</taxon>
        <taxon>Desulfomonilaceae</taxon>
        <taxon>Desulfomonile</taxon>
    </lineage>
</organism>
<dbReference type="OrthoDB" id="9783838at2"/>
<evidence type="ECO:0000313" key="9">
    <source>
        <dbReference type="EMBL" id="AFM26855.1"/>
    </source>
</evidence>
<reference evidence="10" key="1">
    <citation type="submission" date="2012-06" db="EMBL/GenBank/DDBJ databases">
        <title>Complete sequence of chromosome of Desulfomonile tiedjei DSM 6799.</title>
        <authorList>
            <person name="Lucas S."/>
            <person name="Copeland A."/>
            <person name="Lapidus A."/>
            <person name="Glavina del Rio T."/>
            <person name="Dalin E."/>
            <person name="Tice H."/>
            <person name="Bruce D."/>
            <person name="Goodwin L."/>
            <person name="Pitluck S."/>
            <person name="Peters L."/>
            <person name="Ovchinnikova G."/>
            <person name="Zeytun A."/>
            <person name="Lu M."/>
            <person name="Kyrpides N."/>
            <person name="Mavromatis K."/>
            <person name="Ivanova N."/>
            <person name="Brettin T."/>
            <person name="Detter J.C."/>
            <person name="Han C."/>
            <person name="Larimer F."/>
            <person name="Land M."/>
            <person name="Hauser L."/>
            <person name="Markowitz V."/>
            <person name="Cheng J.-F."/>
            <person name="Hugenholtz P."/>
            <person name="Woyke T."/>
            <person name="Wu D."/>
            <person name="Spring S."/>
            <person name="Schroeder M."/>
            <person name="Brambilla E."/>
            <person name="Klenk H.-P."/>
            <person name="Eisen J.A."/>
        </authorList>
    </citation>
    <scope>NUCLEOTIDE SEQUENCE [LARGE SCALE GENOMIC DNA]</scope>
    <source>
        <strain evidence="10">ATCC 49306 / DSM 6799 / DCB-1</strain>
    </source>
</reference>
<keyword evidence="3 8" id="KW-0812">Transmembrane</keyword>
<dbReference type="eggNOG" id="COG1883">
    <property type="taxonomic scope" value="Bacteria"/>
</dbReference>
<dbReference type="EMBL" id="CP003360">
    <property type="protein sequence ID" value="AFM26855.1"/>
    <property type="molecule type" value="Genomic_DNA"/>
</dbReference>
<dbReference type="Pfam" id="PF03977">
    <property type="entry name" value="OAD_beta"/>
    <property type="match status" value="1"/>
</dbReference>
<evidence type="ECO:0000256" key="4">
    <source>
        <dbReference type="ARBA" id="ARBA00022967"/>
    </source>
</evidence>
<dbReference type="NCBIfam" id="TIGR01109">
    <property type="entry name" value="Na_pump_decarbB"/>
    <property type="match status" value="1"/>
</dbReference>
<evidence type="ECO:0000256" key="8">
    <source>
        <dbReference type="SAM" id="Phobius"/>
    </source>
</evidence>
<dbReference type="RefSeq" id="WP_014811975.1">
    <property type="nucleotide sequence ID" value="NC_018025.1"/>
</dbReference>
<feature type="transmembrane region" description="Helical" evidence="8">
    <location>
        <begin position="110"/>
        <end position="131"/>
    </location>
</feature>
<feature type="transmembrane region" description="Helical" evidence="8">
    <location>
        <begin position="169"/>
        <end position="191"/>
    </location>
</feature>
<protein>
    <submittedName>
        <fullName evidence="9">Sodium ion-translocating decarboxylase, beta subunit</fullName>
    </submittedName>
</protein>
<accession>I4CBB4</accession>
<feature type="transmembrane region" description="Helical" evidence="8">
    <location>
        <begin position="212"/>
        <end position="239"/>
    </location>
</feature>
<dbReference type="PATRIC" id="fig|706587.4.peg.4785"/>
<keyword evidence="7" id="KW-0915">Sodium</keyword>
<evidence type="ECO:0000256" key="1">
    <source>
        <dbReference type="ARBA" id="ARBA00004651"/>
    </source>
</evidence>
<evidence type="ECO:0000256" key="3">
    <source>
        <dbReference type="ARBA" id="ARBA00022692"/>
    </source>
</evidence>
<feature type="transmembrane region" description="Helical" evidence="8">
    <location>
        <begin position="349"/>
        <end position="376"/>
    </location>
</feature>
<keyword evidence="5 8" id="KW-1133">Transmembrane helix</keyword>
<keyword evidence="6 7" id="KW-0472">Membrane</keyword>
<comment type="subcellular location">
    <subcellularLocation>
        <location evidence="1">Cell membrane</location>
        <topology evidence="1">Multi-pass membrane protein</topology>
    </subcellularLocation>
</comment>
<dbReference type="PIRSF" id="PIRSF015658">
    <property type="entry name" value="MmdB_OadB"/>
    <property type="match status" value="1"/>
</dbReference>
<dbReference type="STRING" id="706587.Desti_4219"/>
<dbReference type="Proteomes" id="UP000006055">
    <property type="component" value="Chromosome"/>
</dbReference>
<keyword evidence="7" id="KW-0406">Ion transport</keyword>
<dbReference type="KEGG" id="dti:Desti_4219"/>
<evidence type="ECO:0000256" key="2">
    <source>
        <dbReference type="ARBA" id="ARBA00022475"/>
    </source>
</evidence>
<evidence type="ECO:0000256" key="5">
    <source>
        <dbReference type="ARBA" id="ARBA00022989"/>
    </source>
</evidence>
<keyword evidence="7" id="KW-0739">Sodium transport</keyword>
<keyword evidence="10" id="KW-1185">Reference proteome</keyword>
<dbReference type="GO" id="GO:0005886">
    <property type="term" value="C:plasma membrane"/>
    <property type="evidence" value="ECO:0007669"/>
    <property type="project" value="UniProtKB-SubCell"/>
</dbReference>
<dbReference type="GO" id="GO:0006814">
    <property type="term" value="P:sodium ion transport"/>
    <property type="evidence" value="ECO:0007669"/>
    <property type="project" value="UniProtKB-UniRule"/>
</dbReference>
<evidence type="ECO:0000256" key="6">
    <source>
        <dbReference type="ARBA" id="ARBA00023136"/>
    </source>
</evidence>
<keyword evidence="4" id="KW-1278">Translocase</keyword>
<dbReference type="AlphaFoldDB" id="I4CBB4"/>
<feature type="transmembrane region" description="Helical" evidence="8">
    <location>
        <begin position="287"/>
        <end position="306"/>
    </location>
</feature>
<feature type="transmembrane region" description="Helical" evidence="8">
    <location>
        <begin position="76"/>
        <end position="98"/>
    </location>
</feature>
<evidence type="ECO:0000256" key="7">
    <source>
        <dbReference type="PIRNR" id="PIRNR015658"/>
    </source>
</evidence>
<feature type="transmembrane region" description="Helical" evidence="8">
    <location>
        <begin position="23"/>
        <end position="41"/>
    </location>
</feature>
<dbReference type="PANTHER" id="PTHR35806:SF1">
    <property type="entry name" value="OXALOACETATE DECARBOXYLASE BETA CHAIN 2"/>
    <property type="match status" value="1"/>
</dbReference>
<feature type="transmembrane region" description="Helical" evidence="8">
    <location>
        <begin position="47"/>
        <end position="64"/>
    </location>
</feature>